<dbReference type="Proteomes" id="UP000053820">
    <property type="component" value="Unassembled WGS sequence"/>
</dbReference>
<dbReference type="InterPro" id="IPR056924">
    <property type="entry name" value="SH3_Tf2-1"/>
</dbReference>
<accession>A0A0C9VMX2</accession>
<dbReference type="Pfam" id="PF24626">
    <property type="entry name" value="SH3_Tf2-1"/>
    <property type="match status" value="1"/>
</dbReference>
<evidence type="ECO:0000313" key="2">
    <source>
        <dbReference type="EMBL" id="KIJ59015.1"/>
    </source>
</evidence>
<feature type="non-terminal residue" evidence="2">
    <location>
        <position position="1"/>
    </location>
</feature>
<dbReference type="InterPro" id="IPR016197">
    <property type="entry name" value="Chromo-like_dom_sf"/>
</dbReference>
<evidence type="ECO:0000259" key="1">
    <source>
        <dbReference type="Pfam" id="PF24626"/>
    </source>
</evidence>
<sequence length="135" mass="15946">FPKGLVQKFMPKYIGPYKILKDYHNNSFLIELPSCLKQQGVHPVFHSLYLQIHHPNNNCLFPGCLDNQIAEFEDKEHEWSVKKITSHKGGHTNTVFEIKWKLGDVTWLLYNPVEHLDVLHEYFDTISHNHLRLTR</sequence>
<evidence type="ECO:0000313" key="3">
    <source>
        <dbReference type="Proteomes" id="UP000053820"/>
    </source>
</evidence>
<proteinExistence type="predicted"/>
<dbReference type="OrthoDB" id="3211671at2759"/>
<reference evidence="2 3" key="1">
    <citation type="submission" date="2014-04" db="EMBL/GenBank/DDBJ databases">
        <title>Evolutionary Origins and Diversification of the Mycorrhizal Mutualists.</title>
        <authorList>
            <consortium name="DOE Joint Genome Institute"/>
            <consortium name="Mycorrhizal Genomics Consortium"/>
            <person name="Kohler A."/>
            <person name="Kuo A."/>
            <person name="Nagy L.G."/>
            <person name="Floudas D."/>
            <person name="Copeland A."/>
            <person name="Barry K.W."/>
            <person name="Cichocki N."/>
            <person name="Veneault-Fourrey C."/>
            <person name="LaButti K."/>
            <person name="Lindquist E.A."/>
            <person name="Lipzen A."/>
            <person name="Lundell T."/>
            <person name="Morin E."/>
            <person name="Murat C."/>
            <person name="Riley R."/>
            <person name="Ohm R."/>
            <person name="Sun H."/>
            <person name="Tunlid A."/>
            <person name="Henrissat B."/>
            <person name="Grigoriev I.V."/>
            <person name="Hibbett D.S."/>
            <person name="Martin F."/>
        </authorList>
    </citation>
    <scope>NUCLEOTIDE SEQUENCE [LARGE SCALE GENOMIC DNA]</scope>
    <source>
        <strain evidence="2 3">MD-312</strain>
    </source>
</reference>
<gene>
    <name evidence="2" type="ORF">HYDPIDRAFT_101527</name>
</gene>
<organism evidence="2 3">
    <name type="scientific">Hydnomerulius pinastri MD-312</name>
    <dbReference type="NCBI Taxonomy" id="994086"/>
    <lineage>
        <taxon>Eukaryota</taxon>
        <taxon>Fungi</taxon>
        <taxon>Dikarya</taxon>
        <taxon>Basidiomycota</taxon>
        <taxon>Agaricomycotina</taxon>
        <taxon>Agaricomycetes</taxon>
        <taxon>Agaricomycetidae</taxon>
        <taxon>Boletales</taxon>
        <taxon>Boletales incertae sedis</taxon>
        <taxon>Leucogyrophana</taxon>
    </lineage>
</organism>
<name>A0A0C9VMX2_9AGAM</name>
<dbReference type="SUPFAM" id="SSF54160">
    <property type="entry name" value="Chromo domain-like"/>
    <property type="match status" value="1"/>
</dbReference>
<dbReference type="EMBL" id="KN839900">
    <property type="protein sequence ID" value="KIJ59015.1"/>
    <property type="molecule type" value="Genomic_DNA"/>
</dbReference>
<keyword evidence="3" id="KW-1185">Reference proteome</keyword>
<protein>
    <submittedName>
        <fullName evidence="2">Unplaced genomic scaffold scaffold_66, whole genome shotgun sequence</fullName>
    </submittedName>
</protein>
<dbReference type="HOGENOM" id="CLU_132807_0_1_1"/>
<dbReference type="AlphaFoldDB" id="A0A0C9VMX2"/>
<feature type="domain" description="Tf2-1-like SH3-like" evidence="1">
    <location>
        <begin position="7"/>
        <end position="51"/>
    </location>
</feature>